<dbReference type="GO" id="GO:0051083">
    <property type="term" value="P:'de novo' cotranslational protein folding"/>
    <property type="evidence" value="ECO:0007669"/>
    <property type="project" value="TreeGrafter"/>
</dbReference>
<dbReference type="InterPro" id="IPR046357">
    <property type="entry name" value="PPIase_dom_sf"/>
</dbReference>
<dbReference type="STRING" id="697281.Mahau_0916"/>
<protein>
    <recommendedName>
        <fullName evidence="4 12">Trigger factor</fullName>
        <shortName evidence="12">TF</shortName>
        <ecNumber evidence="3 12">5.2.1.8</ecNumber>
    </recommendedName>
    <alternativeName>
        <fullName evidence="11 12">PPIase</fullName>
    </alternativeName>
</protein>
<evidence type="ECO:0000256" key="5">
    <source>
        <dbReference type="ARBA" id="ARBA00022618"/>
    </source>
</evidence>
<reference evidence="18" key="1">
    <citation type="submission" date="2010-11" db="EMBL/GenBank/DDBJ databases">
        <title>The complete genome of Mahella australiensis DSM 15567.</title>
        <authorList>
            <consortium name="US DOE Joint Genome Institute (JGI-PGF)"/>
            <person name="Lucas S."/>
            <person name="Copeland A."/>
            <person name="Lapidus A."/>
            <person name="Bruce D."/>
            <person name="Goodwin L."/>
            <person name="Pitluck S."/>
            <person name="Kyrpides N."/>
            <person name="Mavromatis K."/>
            <person name="Pagani I."/>
            <person name="Ivanova N."/>
            <person name="Teshima H."/>
            <person name="Brettin T."/>
            <person name="Detter J.C."/>
            <person name="Han C."/>
            <person name="Tapia R."/>
            <person name="Land M."/>
            <person name="Hauser L."/>
            <person name="Markowitz V."/>
            <person name="Cheng J.-F."/>
            <person name="Hugenholtz P."/>
            <person name="Woyke T."/>
            <person name="Wu D."/>
            <person name="Spring S."/>
            <person name="Pukall R."/>
            <person name="Steenblock K."/>
            <person name="Schneider S."/>
            <person name="Klenk H.-P."/>
            <person name="Eisen J.A."/>
        </authorList>
    </citation>
    <scope>NUCLEOTIDE SEQUENCE [LARGE SCALE GENOMIC DNA]</scope>
    <source>
        <strain evidence="18">DSM 15567 / CIP 107919 / 50-1 BON</strain>
    </source>
</reference>
<dbReference type="OrthoDB" id="9767721at2"/>
<dbReference type="InterPro" id="IPR027304">
    <property type="entry name" value="Trigger_fact/SurA_dom_sf"/>
</dbReference>
<comment type="domain">
    <text evidence="12">Consists of 3 domains; the N-terminus binds the ribosome, the middle domain has PPIase activity, while the C-terminus has intrinsic chaperone activity on its own.</text>
</comment>
<evidence type="ECO:0000256" key="4">
    <source>
        <dbReference type="ARBA" id="ARBA00016902"/>
    </source>
</evidence>
<dbReference type="Pfam" id="PF05697">
    <property type="entry name" value="Trigger_N"/>
    <property type="match status" value="1"/>
</dbReference>
<dbReference type="Proteomes" id="UP000008457">
    <property type="component" value="Chromosome"/>
</dbReference>
<gene>
    <name evidence="12" type="primary">tig</name>
    <name evidence="17" type="ordered locus">Mahau_0916</name>
</gene>
<dbReference type="eggNOG" id="COG0544">
    <property type="taxonomic scope" value="Bacteria"/>
</dbReference>
<evidence type="ECO:0000256" key="12">
    <source>
        <dbReference type="HAMAP-Rule" id="MF_00303"/>
    </source>
</evidence>
<evidence type="ECO:0000256" key="14">
    <source>
        <dbReference type="RuleBase" id="RU003914"/>
    </source>
</evidence>
<accession>F4A1Z8</accession>
<dbReference type="Pfam" id="PF00254">
    <property type="entry name" value="FKBP_C"/>
    <property type="match status" value="1"/>
</dbReference>
<dbReference type="EMBL" id="CP002360">
    <property type="protein sequence ID" value="AEE96114.1"/>
    <property type="molecule type" value="Genomic_DNA"/>
</dbReference>
<dbReference type="SUPFAM" id="SSF54534">
    <property type="entry name" value="FKBP-like"/>
    <property type="match status" value="1"/>
</dbReference>
<evidence type="ECO:0000256" key="13">
    <source>
        <dbReference type="PROSITE-ProRule" id="PRU00277"/>
    </source>
</evidence>
<evidence type="ECO:0000256" key="6">
    <source>
        <dbReference type="ARBA" id="ARBA00023110"/>
    </source>
</evidence>
<dbReference type="EC" id="5.2.1.8" evidence="3 12"/>
<dbReference type="SUPFAM" id="SSF109998">
    <property type="entry name" value="Triger factor/SurA peptide-binding domain-like"/>
    <property type="match status" value="1"/>
</dbReference>
<keyword evidence="8 12" id="KW-0413">Isomerase</keyword>
<dbReference type="PANTHER" id="PTHR30560">
    <property type="entry name" value="TRIGGER FACTOR CHAPERONE AND PEPTIDYL-PROLYL CIS/TRANS ISOMERASE"/>
    <property type="match status" value="1"/>
</dbReference>
<dbReference type="GO" id="GO:0043022">
    <property type="term" value="F:ribosome binding"/>
    <property type="evidence" value="ECO:0007669"/>
    <property type="project" value="TreeGrafter"/>
</dbReference>
<evidence type="ECO:0000256" key="9">
    <source>
        <dbReference type="ARBA" id="ARBA00023306"/>
    </source>
</evidence>
<evidence type="ECO:0000256" key="7">
    <source>
        <dbReference type="ARBA" id="ARBA00023186"/>
    </source>
</evidence>
<keyword evidence="12" id="KW-0963">Cytoplasm</keyword>
<dbReference type="PANTHER" id="PTHR30560:SF3">
    <property type="entry name" value="TRIGGER FACTOR-LIKE PROTEIN TIG, CHLOROPLASTIC"/>
    <property type="match status" value="1"/>
</dbReference>
<evidence type="ECO:0000256" key="8">
    <source>
        <dbReference type="ARBA" id="ARBA00023235"/>
    </source>
</evidence>
<evidence type="ECO:0000313" key="18">
    <source>
        <dbReference type="Proteomes" id="UP000008457"/>
    </source>
</evidence>
<dbReference type="Gene3D" id="3.30.70.1050">
    <property type="entry name" value="Trigger factor ribosome-binding domain"/>
    <property type="match status" value="1"/>
</dbReference>
<dbReference type="Pfam" id="PF05698">
    <property type="entry name" value="Trigger_C"/>
    <property type="match status" value="1"/>
</dbReference>
<dbReference type="GO" id="GO:0003755">
    <property type="term" value="F:peptidyl-prolyl cis-trans isomerase activity"/>
    <property type="evidence" value="ECO:0007669"/>
    <property type="project" value="UniProtKB-UniRule"/>
</dbReference>
<comment type="function">
    <text evidence="10 12">Involved in protein export. Acts as a chaperone by maintaining the newly synthesized protein in an open conformation. Functions as a peptidyl-prolyl cis-trans isomerase.</text>
</comment>
<dbReference type="KEGG" id="mas:Mahau_0916"/>
<evidence type="ECO:0000256" key="10">
    <source>
        <dbReference type="ARBA" id="ARBA00024849"/>
    </source>
</evidence>
<organism evidence="17 18">
    <name type="scientific">Mahella australiensis (strain DSM 15567 / CIP 107919 / 50-1 BON)</name>
    <dbReference type="NCBI Taxonomy" id="697281"/>
    <lineage>
        <taxon>Bacteria</taxon>
        <taxon>Bacillati</taxon>
        <taxon>Bacillota</taxon>
        <taxon>Clostridia</taxon>
        <taxon>Thermoanaerobacterales</taxon>
        <taxon>Thermoanaerobacterales Family IV. Incertae Sedis</taxon>
        <taxon>Mahella</taxon>
    </lineage>
</organism>
<dbReference type="InterPro" id="IPR008881">
    <property type="entry name" value="Trigger_fac_ribosome-bd_bac"/>
</dbReference>
<reference evidence="17 18" key="2">
    <citation type="journal article" date="2011" name="Stand. Genomic Sci.">
        <title>Complete genome sequence of Mahella australiensis type strain (50-1 BON).</title>
        <authorList>
            <person name="Sikorski J."/>
            <person name="Teshima H."/>
            <person name="Nolan M."/>
            <person name="Lucas S."/>
            <person name="Hammon N."/>
            <person name="Deshpande S."/>
            <person name="Cheng J.F."/>
            <person name="Pitluck S."/>
            <person name="Liolios K."/>
            <person name="Pagani I."/>
            <person name="Ivanova N."/>
            <person name="Huntemann M."/>
            <person name="Mavromatis K."/>
            <person name="Ovchinikova G."/>
            <person name="Pati A."/>
            <person name="Tapia R."/>
            <person name="Han C."/>
            <person name="Goodwin L."/>
            <person name="Chen A."/>
            <person name="Palaniappan K."/>
            <person name="Land M."/>
            <person name="Hauser L."/>
            <person name="Ngatchou-Djao O.D."/>
            <person name="Rohde M."/>
            <person name="Pukall R."/>
            <person name="Spring S."/>
            <person name="Abt B."/>
            <person name="Goker M."/>
            <person name="Detter J.C."/>
            <person name="Woyke T."/>
            <person name="Bristow J."/>
            <person name="Markowitz V."/>
            <person name="Hugenholtz P."/>
            <person name="Eisen J.A."/>
            <person name="Kyrpides N.C."/>
            <person name="Klenk H.P."/>
            <person name="Lapidus A."/>
        </authorList>
    </citation>
    <scope>NUCLEOTIDE SEQUENCE [LARGE SCALE GENOMIC DNA]</scope>
    <source>
        <strain evidence="18">DSM 15567 / CIP 107919 / 50-1 BON</strain>
    </source>
</reference>
<dbReference type="NCBIfam" id="TIGR00115">
    <property type="entry name" value="tig"/>
    <property type="match status" value="1"/>
</dbReference>
<comment type="subcellular location">
    <subcellularLocation>
        <location evidence="12">Cytoplasm</location>
    </subcellularLocation>
    <text evidence="12">About half TF is bound to the ribosome near the polypeptide exit tunnel while the other half is free in the cytoplasm.</text>
</comment>
<evidence type="ECO:0000256" key="2">
    <source>
        <dbReference type="ARBA" id="ARBA00005464"/>
    </source>
</evidence>
<feature type="domain" description="PPIase FKBP-type" evidence="16">
    <location>
        <begin position="163"/>
        <end position="248"/>
    </location>
</feature>
<evidence type="ECO:0000256" key="15">
    <source>
        <dbReference type="SAM" id="Coils"/>
    </source>
</evidence>
<evidence type="ECO:0000256" key="3">
    <source>
        <dbReference type="ARBA" id="ARBA00013194"/>
    </source>
</evidence>
<name>F4A1Z8_MAHA5</name>
<dbReference type="AlphaFoldDB" id="F4A1Z8"/>
<keyword evidence="7 12" id="KW-0143">Chaperone</keyword>
<keyword evidence="15" id="KW-0175">Coiled coil</keyword>
<dbReference type="HOGENOM" id="CLU_033058_3_2_9"/>
<dbReference type="InterPro" id="IPR037041">
    <property type="entry name" value="Trigger_fac_C_sf"/>
</dbReference>
<evidence type="ECO:0000313" key="17">
    <source>
        <dbReference type="EMBL" id="AEE96114.1"/>
    </source>
</evidence>
<dbReference type="InterPro" id="IPR001179">
    <property type="entry name" value="PPIase_FKBP_dom"/>
</dbReference>
<dbReference type="GO" id="GO:0043335">
    <property type="term" value="P:protein unfolding"/>
    <property type="evidence" value="ECO:0007669"/>
    <property type="project" value="TreeGrafter"/>
</dbReference>
<dbReference type="GO" id="GO:0051301">
    <property type="term" value="P:cell division"/>
    <property type="evidence" value="ECO:0007669"/>
    <property type="project" value="UniProtKB-KW"/>
</dbReference>
<dbReference type="Gene3D" id="1.10.3120.10">
    <property type="entry name" value="Trigger factor, C-terminal domain"/>
    <property type="match status" value="1"/>
</dbReference>
<dbReference type="InterPro" id="IPR036611">
    <property type="entry name" value="Trigger_fac_ribosome-bd_sf"/>
</dbReference>
<dbReference type="InterPro" id="IPR005215">
    <property type="entry name" value="Trig_fac"/>
</dbReference>
<evidence type="ECO:0000256" key="1">
    <source>
        <dbReference type="ARBA" id="ARBA00000971"/>
    </source>
</evidence>
<dbReference type="HAMAP" id="MF_00303">
    <property type="entry name" value="Trigger_factor_Tig"/>
    <property type="match status" value="1"/>
</dbReference>
<dbReference type="InterPro" id="IPR008880">
    <property type="entry name" value="Trigger_fac_C"/>
</dbReference>
<keyword evidence="9 12" id="KW-0131">Cell cycle</keyword>
<dbReference type="SUPFAM" id="SSF102735">
    <property type="entry name" value="Trigger factor ribosome-binding domain"/>
    <property type="match status" value="1"/>
</dbReference>
<dbReference type="GO" id="GO:0015031">
    <property type="term" value="P:protein transport"/>
    <property type="evidence" value="ECO:0007669"/>
    <property type="project" value="UniProtKB-UniRule"/>
</dbReference>
<dbReference type="GO" id="GO:0044183">
    <property type="term" value="F:protein folding chaperone"/>
    <property type="evidence" value="ECO:0007669"/>
    <property type="project" value="TreeGrafter"/>
</dbReference>
<keyword evidence="5 12" id="KW-0132">Cell division</keyword>
<sequence length="440" mass="50176">MGSQLEQLENNVAKLRIEVDAAAFEEAIKKAYRKNVKKFRVPGFRVGKVPQHIVEQYYGESVFYEDAIDDVFPDAYSKAIEENDLTPVDLPQIDIVQIGKGKDLILSADVTVKPEVTLGEYKGIQVKRPVYNVTDEDVEKELEDLRQKNARLIAVEDRASQEGDTVTVDYTGYLDGQEFEGGKAEDQVIELGQGRFIPGFEEQLVGMRVGENKEFNIVFPEDYGNNDLAGKEVTFSVTMKEIKYKELPELDDEFAKDVSEFDTLEELRQSIRERLENEAAQQTQSALENAVIAKVTENSSVDIPDVMVERELDDVLQELDYNLQYNGLSLDIYLQITNTSKEALREQYKDVAHNRLKSRMVLEKIGQVENIEVSPEEVDEEIKKRAEQMNVDVEQYKQRINPSFIEETLRMDKIISFLIENAVVEDVEEDGQADTSEDEA</sequence>
<comment type="similarity">
    <text evidence="2 12 14">Belongs to the FKBP-type PPIase family. Tig subfamily.</text>
</comment>
<evidence type="ECO:0000256" key="11">
    <source>
        <dbReference type="ARBA" id="ARBA00029986"/>
    </source>
</evidence>
<proteinExistence type="inferred from homology"/>
<keyword evidence="18" id="KW-1185">Reference proteome</keyword>
<comment type="catalytic activity">
    <reaction evidence="1 12 13">
        <text>[protein]-peptidylproline (omega=180) = [protein]-peptidylproline (omega=0)</text>
        <dbReference type="Rhea" id="RHEA:16237"/>
        <dbReference type="Rhea" id="RHEA-COMP:10747"/>
        <dbReference type="Rhea" id="RHEA-COMP:10748"/>
        <dbReference type="ChEBI" id="CHEBI:83833"/>
        <dbReference type="ChEBI" id="CHEBI:83834"/>
        <dbReference type="EC" id="5.2.1.8"/>
    </reaction>
</comment>
<dbReference type="PROSITE" id="PS50059">
    <property type="entry name" value="FKBP_PPIASE"/>
    <property type="match status" value="1"/>
</dbReference>
<dbReference type="GO" id="GO:0005737">
    <property type="term" value="C:cytoplasm"/>
    <property type="evidence" value="ECO:0007669"/>
    <property type="project" value="UniProtKB-SubCell"/>
</dbReference>
<dbReference type="FunFam" id="3.10.50.40:FF:000001">
    <property type="entry name" value="Trigger factor"/>
    <property type="match status" value="1"/>
</dbReference>
<keyword evidence="6 12" id="KW-0697">Rotamase</keyword>
<evidence type="ECO:0000259" key="16">
    <source>
        <dbReference type="PROSITE" id="PS50059"/>
    </source>
</evidence>
<dbReference type="RefSeq" id="WP_013780544.1">
    <property type="nucleotide sequence ID" value="NC_015520.1"/>
</dbReference>
<dbReference type="Gene3D" id="3.10.50.40">
    <property type="match status" value="1"/>
</dbReference>
<feature type="coiled-coil region" evidence="15">
    <location>
        <begin position="135"/>
        <end position="162"/>
    </location>
</feature>
<dbReference type="PIRSF" id="PIRSF003095">
    <property type="entry name" value="Trigger_factor"/>
    <property type="match status" value="1"/>
</dbReference>